<gene>
    <name evidence="1" type="ORF">CEXT_291121</name>
</gene>
<organism evidence="1 2">
    <name type="scientific">Caerostris extrusa</name>
    <name type="common">Bark spider</name>
    <name type="synonym">Caerostris bankana</name>
    <dbReference type="NCBI Taxonomy" id="172846"/>
    <lineage>
        <taxon>Eukaryota</taxon>
        <taxon>Metazoa</taxon>
        <taxon>Ecdysozoa</taxon>
        <taxon>Arthropoda</taxon>
        <taxon>Chelicerata</taxon>
        <taxon>Arachnida</taxon>
        <taxon>Araneae</taxon>
        <taxon>Araneomorphae</taxon>
        <taxon>Entelegynae</taxon>
        <taxon>Araneoidea</taxon>
        <taxon>Araneidae</taxon>
        <taxon>Caerostris</taxon>
    </lineage>
</organism>
<evidence type="ECO:0000313" key="2">
    <source>
        <dbReference type="Proteomes" id="UP001054945"/>
    </source>
</evidence>
<dbReference type="Proteomes" id="UP001054945">
    <property type="component" value="Unassembled WGS sequence"/>
</dbReference>
<protein>
    <submittedName>
        <fullName evidence="1">Uncharacterized protein</fullName>
    </submittedName>
</protein>
<dbReference type="EMBL" id="BPLR01021247">
    <property type="protein sequence ID" value="GIX87573.1"/>
    <property type="molecule type" value="Genomic_DNA"/>
</dbReference>
<keyword evidence="2" id="KW-1185">Reference proteome</keyword>
<sequence>MSRWCTSVIHYKDFMEIFMIYLGFKTGLRLPPVSILIECFVWYKKEVEVSDWCLGKKETVPVCGAGGSSGKLLPPLEKGGATGTHSIVRAWQRPLTSNGLVAAVGAWKRTLSLVPK</sequence>
<reference evidence="1 2" key="1">
    <citation type="submission" date="2021-06" db="EMBL/GenBank/DDBJ databases">
        <title>Caerostris extrusa draft genome.</title>
        <authorList>
            <person name="Kono N."/>
            <person name="Arakawa K."/>
        </authorList>
    </citation>
    <scope>NUCLEOTIDE SEQUENCE [LARGE SCALE GENOMIC DNA]</scope>
</reference>
<name>A0AAV4NV01_CAEEX</name>
<comment type="caution">
    <text evidence="1">The sequence shown here is derived from an EMBL/GenBank/DDBJ whole genome shotgun (WGS) entry which is preliminary data.</text>
</comment>
<proteinExistence type="predicted"/>
<dbReference type="AlphaFoldDB" id="A0AAV4NV01"/>
<accession>A0AAV4NV01</accession>
<evidence type="ECO:0000313" key="1">
    <source>
        <dbReference type="EMBL" id="GIX87573.1"/>
    </source>
</evidence>